<dbReference type="PANTHER" id="PTHR23342:SF4">
    <property type="entry name" value="AMINO-ACID ACETYLTRANSFERASE, MITOCHONDRIAL"/>
    <property type="match status" value="1"/>
</dbReference>
<dbReference type="PROSITE" id="PS51731">
    <property type="entry name" value="GNAT_NAGS"/>
    <property type="match status" value="1"/>
</dbReference>
<feature type="non-terminal residue" evidence="16">
    <location>
        <position position="265"/>
    </location>
</feature>
<dbReference type="RefSeq" id="XP_040725484.1">
    <property type="nucleotide sequence ID" value="XM_040867408.1"/>
</dbReference>
<keyword evidence="9" id="KW-0809">Transit peptide</keyword>
<organism evidence="16 17">
    <name type="scientific">Protomyces lactucae-debilis</name>
    <dbReference type="NCBI Taxonomy" id="2754530"/>
    <lineage>
        <taxon>Eukaryota</taxon>
        <taxon>Fungi</taxon>
        <taxon>Dikarya</taxon>
        <taxon>Ascomycota</taxon>
        <taxon>Taphrinomycotina</taxon>
        <taxon>Taphrinomycetes</taxon>
        <taxon>Taphrinales</taxon>
        <taxon>Protomycetaceae</taxon>
        <taxon>Protomyces</taxon>
    </lineage>
</organism>
<evidence type="ECO:0000256" key="12">
    <source>
        <dbReference type="ARBA" id="ARBA00030346"/>
    </source>
</evidence>
<sequence length="265" mass="28976">LTIDKLILLDPAGGMPSSARRAGSHVLINLAQETESLQEELRKQNGPEEASRHLRNLSLCQDCLGYLAHTASAVITTPTIAGSGPGEQHPLIHNLLTDKPMISPSLPKLSDRTPATATTVLRLGTPVRVLRDVDLRGPAVDLPRLVALINDSFGRKLDTEAYLERLQGTAAALIIAGDYDGAAIVTYEHTRDATRPVPYLDKFAVLRAKQGAAGVADLLFNALIQTFPDELLWRSRANNPVNKWYFERAKGTSSIDGTHWKLFWT</sequence>
<dbReference type="EMBL" id="MCFI01000009">
    <property type="protein sequence ID" value="ORY82613.1"/>
    <property type="molecule type" value="Genomic_DNA"/>
</dbReference>
<evidence type="ECO:0000313" key="17">
    <source>
        <dbReference type="Proteomes" id="UP000193685"/>
    </source>
</evidence>
<comment type="caution">
    <text evidence="16">The sequence shown here is derived from an EMBL/GenBank/DDBJ whole genome shotgun (WGS) entry which is preliminary data.</text>
</comment>
<dbReference type="PANTHER" id="PTHR23342">
    <property type="entry name" value="N-ACETYLGLUTAMATE SYNTHASE"/>
    <property type="match status" value="1"/>
</dbReference>
<keyword evidence="10" id="KW-0496">Mitochondrion</keyword>
<evidence type="ECO:0000256" key="6">
    <source>
        <dbReference type="ARBA" id="ARBA00018802"/>
    </source>
</evidence>
<dbReference type="GO" id="GO:0006592">
    <property type="term" value="P:ornithine biosynthetic process"/>
    <property type="evidence" value="ECO:0007669"/>
    <property type="project" value="TreeGrafter"/>
</dbReference>
<dbReference type="UniPathway" id="UPA00068"/>
<dbReference type="GO" id="GO:0004042">
    <property type="term" value="F:L-glutamate N-acetyltransferase activity"/>
    <property type="evidence" value="ECO:0007669"/>
    <property type="project" value="TreeGrafter"/>
</dbReference>
<evidence type="ECO:0000256" key="3">
    <source>
        <dbReference type="ARBA" id="ARBA00004925"/>
    </source>
</evidence>
<keyword evidence="7" id="KW-0028">Amino-acid biosynthesis</keyword>
<reference evidence="16 17" key="1">
    <citation type="submission" date="2016-07" db="EMBL/GenBank/DDBJ databases">
        <title>Pervasive Adenine N6-methylation of Active Genes in Fungi.</title>
        <authorList>
            <consortium name="DOE Joint Genome Institute"/>
            <person name="Mondo S.J."/>
            <person name="Dannebaum R.O."/>
            <person name="Kuo R.C."/>
            <person name="Labutti K."/>
            <person name="Haridas S."/>
            <person name="Kuo A."/>
            <person name="Salamov A."/>
            <person name="Ahrendt S.R."/>
            <person name="Lipzen A."/>
            <person name="Sullivan W."/>
            <person name="Andreopoulos W.B."/>
            <person name="Clum A."/>
            <person name="Lindquist E."/>
            <person name="Daum C."/>
            <person name="Ramamoorthy G.K."/>
            <person name="Gryganskyi A."/>
            <person name="Culley D."/>
            <person name="Magnuson J.K."/>
            <person name="James T.Y."/>
            <person name="O'Malley M.A."/>
            <person name="Stajich J.E."/>
            <person name="Spatafora J.W."/>
            <person name="Visel A."/>
            <person name="Grigoriev I.V."/>
        </authorList>
    </citation>
    <scope>NUCLEOTIDE SEQUENCE [LARGE SCALE GENOMIC DNA]</scope>
    <source>
        <strain evidence="16 17">12-1054</strain>
    </source>
</reference>
<accession>A0A1Y2FFA9</accession>
<evidence type="ECO:0000256" key="8">
    <source>
        <dbReference type="ARBA" id="ARBA00022679"/>
    </source>
</evidence>
<evidence type="ECO:0000256" key="4">
    <source>
        <dbReference type="ARBA" id="ARBA00008694"/>
    </source>
</evidence>
<dbReference type="Proteomes" id="UP000193685">
    <property type="component" value="Unassembled WGS sequence"/>
</dbReference>
<evidence type="ECO:0000256" key="11">
    <source>
        <dbReference type="ARBA" id="ARBA00023315"/>
    </source>
</evidence>
<keyword evidence="17" id="KW-1185">Reference proteome</keyword>
<feature type="non-terminal residue" evidence="16">
    <location>
        <position position="1"/>
    </location>
</feature>
<evidence type="ECO:0000313" key="16">
    <source>
        <dbReference type="EMBL" id="ORY82613.1"/>
    </source>
</evidence>
<comment type="subcellular location">
    <subcellularLocation>
        <location evidence="2">Mitochondrion</location>
    </subcellularLocation>
</comment>
<evidence type="ECO:0000256" key="14">
    <source>
        <dbReference type="ARBA" id="ARBA00048372"/>
    </source>
</evidence>
<evidence type="ECO:0000256" key="10">
    <source>
        <dbReference type="ARBA" id="ARBA00023128"/>
    </source>
</evidence>
<proteinExistence type="inferred from homology"/>
<dbReference type="OrthoDB" id="5585968at2759"/>
<dbReference type="STRING" id="56484.A0A1Y2FFA9"/>
<comment type="catalytic activity">
    <reaction evidence="14">
        <text>L-glutamate + acetyl-CoA = N-acetyl-L-glutamate + CoA + H(+)</text>
        <dbReference type="Rhea" id="RHEA:24292"/>
        <dbReference type="ChEBI" id="CHEBI:15378"/>
        <dbReference type="ChEBI" id="CHEBI:29985"/>
        <dbReference type="ChEBI" id="CHEBI:44337"/>
        <dbReference type="ChEBI" id="CHEBI:57287"/>
        <dbReference type="ChEBI" id="CHEBI:57288"/>
        <dbReference type="EC" id="2.3.1.1"/>
    </reaction>
</comment>
<gene>
    <name evidence="16" type="ORF">BCR37DRAFT_341777</name>
</gene>
<evidence type="ECO:0000256" key="13">
    <source>
        <dbReference type="ARBA" id="ARBA00033251"/>
    </source>
</evidence>
<comment type="function">
    <text evidence="1">N-acetylglutamate synthase involved in arginine biosynthesis.</text>
</comment>
<evidence type="ECO:0000256" key="5">
    <source>
        <dbReference type="ARBA" id="ARBA00012697"/>
    </source>
</evidence>
<evidence type="ECO:0000256" key="1">
    <source>
        <dbReference type="ARBA" id="ARBA00002294"/>
    </source>
</evidence>
<keyword evidence="11" id="KW-0012">Acyltransferase</keyword>
<dbReference type="GO" id="GO:0006526">
    <property type="term" value="P:L-arginine biosynthetic process"/>
    <property type="evidence" value="ECO:0007669"/>
    <property type="project" value="UniProtKB-UniPathway"/>
</dbReference>
<comment type="similarity">
    <text evidence="4">Belongs to the acetyltransferase family.</text>
</comment>
<comment type="pathway">
    <text evidence="3">Amino-acid biosynthesis; L-arginine biosynthesis; N(2)-acetyl-L-ornithine from L-glutamate: step 1/4.</text>
</comment>
<dbReference type="Gene3D" id="3.40.630.30">
    <property type="match status" value="1"/>
</dbReference>
<dbReference type="AlphaFoldDB" id="A0A1Y2FFA9"/>
<dbReference type="GeneID" id="63784007"/>
<dbReference type="Pfam" id="PF04768">
    <property type="entry name" value="NAT"/>
    <property type="match status" value="1"/>
</dbReference>
<feature type="domain" description="N-acetyltransferase" evidence="15">
    <location>
        <begin position="129"/>
        <end position="265"/>
    </location>
</feature>
<protein>
    <recommendedName>
        <fullName evidence="6">Amino-acid acetyltransferase, mitochondrial</fullName>
        <ecNumber evidence="5">2.3.1.1</ecNumber>
    </recommendedName>
    <alternativeName>
        <fullName evidence="12">Glutamate N-acetyltransferase</fullName>
    </alternativeName>
    <alternativeName>
        <fullName evidence="13">N-acetylglutamate synthase</fullName>
    </alternativeName>
</protein>
<evidence type="ECO:0000256" key="2">
    <source>
        <dbReference type="ARBA" id="ARBA00004173"/>
    </source>
</evidence>
<name>A0A1Y2FFA9_PROLT</name>
<evidence type="ECO:0000259" key="15">
    <source>
        <dbReference type="PROSITE" id="PS51731"/>
    </source>
</evidence>
<evidence type="ECO:0000256" key="7">
    <source>
        <dbReference type="ARBA" id="ARBA00022605"/>
    </source>
</evidence>
<dbReference type="InterPro" id="IPR006855">
    <property type="entry name" value="Vertebrate-like_GNAT_dom"/>
</dbReference>
<keyword evidence="8" id="KW-0808">Transferase</keyword>
<evidence type="ECO:0000256" key="9">
    <source>
        <dbReference type="ARBA" id="ARBA00022946"/>
    </source>
</evidence>
<dbReference type="EC" id="2.3.1.1" evidence="5"/>
<dbReference type="GO" id="GO:0005759">
    <property type="term" value="C:mitochondrial matrix"/>
    <property type="evidence" value="ECO:0007669"/>
    <property type="project" value="TreeGrafter"/>
</dbReference>